<feature type="transmembrane region" description="Helical" evidence="13">
    <location>
        <begin position="146"/>
        <end position="166"/>
    </location>
</feature>
<keyword evidence="10 13" id="KW-0472">Membrane</keyword>
<dbReference type="InterPro" id="IPR006135">
    <property type="entry name" value="T3SS_substrate_exporter"/>
</dbReference>
<dbReference type="KEGG" id="pect:BN1012_Phect282"/>
<dbReference type="STRING" id="1458461.BN1012_Phect282"/>
<keyword evidence="5 13" id="KW-1003">Cell membrane</keyword>
<keyword evidence="15" id="KW-0969">Cilium</keyword>
<keyword evidence="11 13" id="KW-1006">Bacterial flagellum protein export</keyword>
<feature type="compositionally biased region" description="Basic and acidic residues" evidence="14">
    <location>
        <begin position="7"/>
        <end position="25"/>
    </location>
</feature>
<dbReference type="FunFam" id="3.40.1690.10:FF:000001">
    <property type="entry name" value="Flagellar biosynthetic protein FlhB"/>
    <property type="match status" value="1"/>
</dbReference>
<dbReference type="NCBIfam" id="TIGR00328">
    <property type="entry name" value="flhB"/>
    <property type="match status" value="1"/>
</dbReference>
<evidence type="ECO:0000256" key="7">
    <source>
        <dbReference type="ARBA" id="ARBA00022795"/>
    </source>
</evidence>
<dbReference type="Gene3D" id="6.10.250.2080">
    <property type="match status" value="1"/>
</dbReference>
<evidence type="ECO:0000256" key="13">
    <source>
        <dbReference type="RuleBase" id="RU364091"/>
    </source>
</evidence>
<keyword evidence="15" id="KW-0966">Cell projection</keyword>
<proteinExistence type="inferred from homology"/>
<evidence type="ECO:0000256" key="11">
    <source>
        <dbReference type="ARBA" id="ARBA00023225"/>
    </source>
</evidence>
<sequence length="361" mass="39702">MSDQPDQSEKTEDASSKKLEEAHKKGDVAKSQEVSAWFGMIGIGIIVALFVGPMAAQLAAPLSTFIVEPHAYDMDGGNILRIIQQLGIAVVAALGLPMLVLVVMAIAGNLVQHKPVFSAENMKPKFSKISPLAGLKRIFGPQGMMNFFKGLAKLVIVSLIAFWVVWPERDMLGMLMRVDLAVVPGVLQEKVLKLIGGVIAIMTVIAGIDFAFQKAQWAKKQKMTQKEVKDEFKQMEGDPAVKAKLRQIRHERGRKRMMAQVPEASVIVTNPTHYSVALKYEEGMAAPICVAKGVDRMAFKIREIAKENDIPLVENVPLARALHATVEVDDEVPPEHYKAVAQVIGYVMRLKGKMRRGSART</sequence>
<keyword evidence="8 13" id="KW-0653">Protein transport</keyword>
<dbReference type="InterPro" id="IPR006136">
    <property type="entry name" value="FlhB"/>
</dbReference>
<dbReference type="GO" id="GO:0009306">
    <property type="term" value="P:protein secretion"/>
    <property type="evidence" value="ECO:0007669"/>
    <property type="project" value="InterPro"/>
</dbReference>
<keyword evidence="6 13" id="KW-0812">Transmembrane</keyword>
<keyword evidence="9 13" id="KW-1133">Transmembrane helix</keyword>
<evidence type="ECO:0000256" key="4">
    <source>
        <dbReference type="ARBA" id="ARBA00022448"/>
    </source>
</evidence>
<dbReference type="InterPro" id="IPR029025">
    <property type="entry name" value="T3SS_substrate_exporter_C"/>
</dbReference>
<dbReference type="HOGENOM" id="CLU_041013_1_2_5"/>
<dbReference type="EMBL" id="HG966617">
    <property type="protein sequence ID" value="CDO58496.1"/>
    <property type="molecule type" value="Genomic_DNA"/>
</dbReference>
<dbReference type="RefSeq" id="WP_043949433.1">
    <property type="nucleotide sequence ID" value="NZ_HG966617.1"/>
</dbReference>
<feature type="region of interest" description="Disordered" evidence="14">
    <location>
        <begin position="1"/>
        <end position="25"/>
    </location>
</feature>
<dbReference type="SUPFAM" id="SSF160544">
    <property type="entry name" value="EscU C-terminal domain-like"/>
    <property type="match status" value="1"/>
</dbReference>
<keyword evidence="16" id="KW-1185">Reference proteome</keyword>
<dbReference type="PATRIC" id="fig|1458461.3.peg.281"/>
<evidence type="ECO:0000256" key="10">
    <source>
        <dbReference type="ARBA" id="ARBA00023136"/>
    </source>
</evidence>
<comment type="function">
    <text evidence="12 13">Required for formation of the rod structure in the basal body of the flagellar apparatus. Together with FliI and FliH, may constitute the export apparatus of flagellin.</text>
</comment>
<name>X5MLK9_9HYPH</name>
<evidence type="ECO:0000256" key="12">
    <source>
        <dbReference type="ARBA" id="ARBA00025078"/>
    </source>
</evidence>
<feature type="transmembrane region" description="Helical" evidence="13">
    <location>
        <begin position="194"/>
        <end position="212"/>
    </location>
</feature>
<dbReference type="GO" id="GO:0044780">
    <property type="term" value="P:bacterial-type flagellum assembly"/>
    <property type="evidence" value="ECO:0007669"/>
    <property type="project" value="InterPro"/>
</dbReference>
<evidence type="ECO:0000256" key="2">
    <source>
        <dbReference type="ARBA" id="ARBA00010690"/>
    </source>
</evidence>
<keyword evidence="4 13" id="KW-0813">Transport</keyword>
<keyword evidence="15" id="KW-0282">Flagellum</keyword>
<protein>
    <recommendedName>
        <fullName evidence="3 13">Flagellar biosynthetic protein FlhB</fullName>
    </recommendedName>
</protein>
<evidence type="ECO:0000256" key="9">
    <source>
        <dbReference type="ARBA" id="ARBA00022989"/>
    </source>
</evidence>
<evidence type="ECO:0000313" key="16">
    <source>
        <dbReference type="Proteomes" id="UP000032160"/>
    </source>
</evidence>
<dbReference type="OrthoDB" id="9807950at2"/>
<feature type="transmembrane region" description="Helical" evidence="13">
    <location>
        <begin position="34"/>
        <end position="62"/>
    </location>
</feature>
<evidence type="ECO:0000256" key="8">
    <source>
        <dbReference type="ARBA" id="ARBA00022927"/>
    </source>
</evidence>
<dbReference type="Proteomes" id="UP000032160">
    <property type="component" value="Chromosome I"/>
</dbReference>
<evidence type="ECO:0000256" key="1">
    <source>
        <dbReference type="ARBA" id="ARBA00004651"/>
    </source>
</evidence>
<dbReference type="Pfam" id="PF01312">
    <property type="entry name" value="Bac_export_2"/>
    <property type="match status" value="1"/>
</dbReference>
<keyword evidence="7 13" id="KW-1005">Bacterial flagellum biogenesis</keyword>
<dbReference type="MEROPS" id="N06.A01"/>
<evidence type="ECO:0000256" key="14">
    <source>
        <dbReference type="SAM" id="MobiDB-lite"/>
    </source>
</evidence>
<dbReference type="PANTHER" id="PTHR30531:SF12">
    <property type="entry name" value="FLAGELLAR BIOSYNTHETIC PROTEIN FLHB"/>
    <property type="match status" value="1"/>
</dbReference>
<comment type="subcellular location">
    <subcellularLocation>
        <location evidence="1">Cell membrane</location>
        <topology evidence="1">Multi-pass membrane protein</topology>
    </subcellularLocation>
</comment>
<evidence type="ECO:0000256" key="5">
    <source>
        <dbReference type="ARBA" id="ARBA00022475"/>
    </source>
</evidence>
<gene>
    <name evidence="13" type="primary">flhB</name>
    <name evidence="15" type="ORF">BN1012_Phect282</name>
</gene>
<dbReference type="GO" id="GO:0005886">
    <property type="term" value="C:plasma membrane"/>
    <property type="evidence" value="ECO:0007669"/>
    <property type="project" value="UniProtKB-SubCell"/>
</dbReference>
<reference evidence="15 16" key="1">
    <citation type="journal article" date="2014" name="Front. Genet.">
        <title>Genome and metabolic network of "Candidatus Phaeomarinobacter ectocarpi" Ec32, a new candidate genus of Alphaproteobacteria frequently associated with brown algae.</title>
        <authorList>
            <person name="Dittami S.M."/>
            <person name="Barbeyron T."/>
            <person name="Boyen C."/>
            <person name="Cambefort J."/>
            <person name="Collet G."/>
            <person name="Delage L."/>
            <person name="Gobet A."/>
            <person name="Groisillier A."/>
            <person name="Leblanc C."/>
            <person name="Michel G."/>
            <person name="Scornet D."/>
            <person name="Siegel A."/>
            <person name="Tapia J.E."/>
            <person name="Tonon T."/>
        </authorList>
    </citation>
    <scope>NUCLEOTIDE SEQUENCE [LARGE SCALE GENOMIC DNA]</scope>
    <source>
        <strain evidence="15 16">Ec32</strain>
    </source>
</reference>
<dbReference type="AlphaFoldDB" id="X5MLK9"/>
<accession>X5MLK9</accession>
<dbReference type="PANTHER" id="PTHR30531">
    <property type="entry name" value="FLAGELLAR BIOSYNTHETIC PROTEIN FLHB"/>
    <property type="match status" value="1"/>
</dbReference>
<evidence type="ECO:0000256" key="6">
    <source>
        <dbReference type="ARBA" id="ARBA00022692"/>
    </source>
</evidence>
<comment type="similarity">
    <text evidence="2 13">Belongs to the type III secretion exporter family.</text>
</comment>
<evidence type="ECO:0000313" key="15">
    <source>
        <dbReference type="EMBL" id="CDO58496.1"/>
    </source>
</evidence>
<organism evidence="15 16">
    <name type="scientific">Candidatus Phaeomarinibacter ectocarpi</name>
    <dbReference type="NCBI Taxonomy" id="1458461"/>
    <lineage>
        <taxon>Bacteria</taxon>
        <taxon>Pseudomonadati</taxon>
        <taxon>Pseudomonadota</taxon>
        <taxon>Alphaproteobacteria</taxon>
        <taxon>Hyphomicrobiales</taxon>
        <taxon>Parvibaculaceae</taxon>
        <taxon>Candidatus Phaeomarinibacter</taxon>
    </lineage>
</organism>
<feature type="transmembrane region" description="Helical" evidence="13">
    <location>
        <begin position="82"/>
        <end position="107"/>
    </location>
</feature>
<dbReference type="PRINTS" id="PR00950">
    <property type="entry name" value="TYPE3IMSPROT"/>
</dbReference>
<evidence type="ECO:0000256" key="3">
    <source>
        <dbReference type="ARBA" id="ARBA00021622"/>
    </source>
</evidence>
<dbReference type="Gene3D" id="3.40.1690.10">
    <property type="entry name" value="secretion proteins EscU"/>
    <property type="match status" value="1"/>
</dbReference>